<dbReference type="PANTHER" id="PTHR44749">
    <property type="entry name" value="SUPPRESSOR OF RPS4-RLD 1"/>
    <property type="match status" value="1"/>
</dbReference>
<dbReference type="SUPFAM" id="SSF48452">
    <property type="entry name" value="TPR-like"/>
    <property type="match status" value="1"/>
</dbReference>
<evidence type="ECO:0000313" key="1">
    <source>
        <dbReference type="EMBL" id="KAK6125280.1"/>
    </source>
</evidence>
<dbReference type="InterPro" id="IPR044650">
    <property type="entry name" value="SRFR1-like"/>
</dbReference>
<dbReference type="PANTHER" id="PTHR44749:SF1">
    <property type="entry name" value="TETRATRICOPEPTIDE-LIKE HELICAL DOMAIN-CONTAINING PROTEIN"/>
    <property type="match status" value="1"/>
</dbReference>
<accession>A0ABR0UTL1</accession>
<name>A0ABR0UTL1_REHGL</name>
<dbReference type="InterPro" id="IPR011990">
    <property type="entry name" value="TPR-like_helical_dom_sf"/>
</dbReference>
<dbReference type="Pfam" id="PF00515">
    <property type="entry name" value="TPR_1"/>
    <property type="match status" value="1"/>
</dbReference>
<protein>
    <submittedName>
        <fullName evidence="1">Uncharacterized protein</fullName>
    </submittedName>
</protein>
<comment type="caution">
    <text evidence="1">The sequence shown here is derived from an EMBL/GenBank/DDBJ whole genome shotgun (WGS) entry which is preliminary data.</text>
</comment>
<organism evidence="1 2">
    <name type="scientific">Rehmannia glutinosa</name>
    <name type="common">Chinese foxglove</name>
    <dbReference type="NCBI Taxonomy" id="99300"/>
    <lineage>
        <taxon>Eukaryota</taxon>
        <taxon>Viridiplantae</taxon>
        <taxon>Streptophyta</taxon>
        <taxon>Embryophyta</taxon>
        <taxon>Tracheophyta</taxon>
        <taxon>Spermatophyta</taxon>
        <taxon>Magnoliopsida</taxon>
        <taxon>eudicotyledons</taxon>
        <taxon>Gunneridae</taxon>
        <taxon>Pentapetalae</taxon>
        <taxon>asterids</taxon>
        <taxon>lamiids</taxon>
        <taxon>Lamiales</taxon>
        <taxon>Orobanchaceae</taxon>
        <taxon>Rehmannieae</taxon>
        <taxon>Rehmannia</taxon>
    </lineage>
</organism>
<evidence type="ECO:0000313" key="2">
    <source>
        <dbReference type="Proteomes" id="UP001318860"/>
    </source>
</evidence>
<dbReference type="Proteomes" id="UP001318860">
    <property type="component" value="Unassembled WGS sequence"/>
</dbReference>
<dbReference type="Gene3D" id="1.25.40.10">
    <property type="entry name" value="Tetratricopeptide repeat domain"/>
    <property type="match status" value="1"/>
</dbReference>
<keyword evidence="2" id="KW-1185">Reference proteome</keyword>
<dbReference type="InterPro" id="IPR019734">
    <property type="entry name" value="TPR_rpt"/>
</dbReference>
<dbReference type="EMBL" id="JABTTQ020002250">
    <property type="protein sequence ID" value="KAK6125280.1"/>
    <property type="molecule type" value="Genomic_DNA"/>
</dbReference>
<dbReference type="SMART" id="SM00028">
    <property type="entry name" value="TPR"/>
    <property type="match status" value="1"/>
</dbReference>
<gene>
    <name evidence="1" type="ORF">DH2020_040969</name>
</gene>
<sequence length="95" mass="10688">MASAVKERIELAKLCSSKDWSKAIRVLDTLLSQSCAIQDLCNRAFCYSQLELHKHVIKDCDKALQLDPKLLQAYILKDNPSLLSGYLLDISCCVE</sequence>
<reference evidence="1 2" key="1">
    <citation type="journal article" date="2021" name="Comput. Struct. Biotechnol. J.">
        <title>De novo genome assembly of the potent medicinal plant Rehmannia glutinosa using nanopore technology.</title>
        <authorList>
            <person name="Ma L."/>
            <person name="Dong C."/>
            <person name="Song C."/>
            <person name="Wang X."/>
            <person name="Zheng X."/>
            <person name="Niu Y."/>
            <person name="Chen S."/>
            <person name="Feng W."/>
        </authorList>
    </citation>
    <scope>NUCLEOTIDE SEQUENCE [LARGE SCALE GENOMIC DNA]</scope>
    <source>
        <strain evidence="1">DH-2019</strain>
    </source>
</reference>
<proteinExistence type="predicted"/>